<organism evidence="3 4">
    <name type="scientific">Pseudodesulfovibrio profundus</name>
    <dbReference type="NCBI Taxonomy" id="57320"/>
    <lineage>
        <taxon>Bacteria</taxon>
        <taxon>Pseudomonadati</taxon>
        <taxon>Thermodesulfobacteriota</taxon>
        <taxon>Desulfovibrionia</taxon>
        <taxon>Desulfovibrionales</taxon>
        <taxon>Desulfovibrionaceae</taxon>
    </lineage>
</organism>
<dbReference type="InterPro" id="IPR012938">
    <property type="entry name" value="Glc/Sorbosone_DH"/>
</dbReference>
<dbReference type="Proteomes" id="UP000219215">
    <property type="component" value="Chromosome DPRO"/>
</dbReference>
<sequence>MRYVATVFLCLLLSQVAWAEPFMSPESVPSARGFHKKVIADGLSHPWGVAWLPDGSMLVTERPGRVRHLNEDGTTRTYKVPGGPAVVVVGQGGLLDISLHPNFAENGLVYFTLATGTRHSNRTTLARAYFDGKKFSKLEELFRVSQAKSGGQHFGSRMIWLEDRTLLMSVGDGGNPPVRIGDVLSRTLAQDGQSHLGKILRLTDAGMPVAGGSFGGQSDILPEIYSMGHRNIQGLAVDPIRNTVWASEHGALGGDELNRITGGNNYGWPKATFSKEYLGARDISEHTTLPGMTDPELVWLSGIAPSGLLLYTGDKFPKWRGDLFAGGLKDQSIRRVVLDQSGRVLGEEIIRVGQRVRDVQQGPDGFIYLLTDESDGKLIRLEPSEETDPNP</sequence>
<dbReference type="RefSeq" id="WP_097011935.1">
    <property type="nucleotide sequence ID" value="NZ_LT907975.1"/>
</dbReference>
<accession>A0A2C8F9A1</accession>
<dbReference type="Gene3D" id="2.120.10.30">
    <property type="entry name" value="TolB, C-terminal domain"/>
    <property type="match status" value="1"/>
</dbReference>
<dbReference type="EMBL" id="LT907975">
    <property type="protein sequence ID" value="SOB58991.1"/>
    <property type="molecule type" value="Genomic_DNA"/>
</dbReference>
<reference evidence="4" key="1">
    <citation type="submission" date="2017-09" db="EMBL/GenBank/DDBJ databases">
        <authorList>
            <person name="Regsiter A."/>
            <person name="William W."/>
        </authorList>
    </citation>
    <scope>NUCLEOTIDE SEQUENCE [LARGE SCALE GENOMIC DNA]</scope>
    <source>
        <strain evidence="4">500-1</strain>
    </source>
</reference>
<dbReference type="PANTHER" id="PTHR19328">
    <property type="entry name" value="HEDGEHOG-INTERACTING PROTEIN"/>
    <property type="match status" value="1"/>
</dbReference>
<feature type="domain" description="Glucose/Sorbosone dehydrogenase" evidence="2">
    <location>
        <begin position="43"/>
        <end position="380"/>
    </location>
</feature>
<dbReference type="KEGG" id="pprf:DPRO_2087"/>
<dbReference type="InterPro" id="IPR011041">
    <property type="entry name" value="Quinoprot_gluc/sorb_DH_b-prop"/>
</dbReference>
<name>A0A2C8F9A1_9BACT</name>
<keyword evidence="1" id="KW-0732">Signal</keyword>
<evidence type="ECO:0000259" key="2">
    <source>
        <dbReference type="Pfam" id="PF07995"/>
    </source>
</evidence>
<keyword evidence="4" id="KW-1185">Reference proteome</keyword>
<dbReference type="Pfam" id="PF07995">
    <property type="entry name" value="GSDH"/>
    <property type="match status" value="1"/>
</dbReference>
<dbReference type="PANTHER" id="PTHR19328:SF75">
    <property type="entry name" value="ALDOSE SUGAR DEHYDROGENASE YLII"/>
    <property type="match status" value="1"/>
</dbReference>
<evidence type="ECO:0000313" key="3">
    <source>
        <dbReference type="EMBL" id="SOB58991.1"/>
    </source>
</evidence>
<dbReference type="SUPFAM" id="SSF50952">
    <property type="entry name" value="Soluble quinoprotein glucose dehydrogenase"/>
    <property type="match status" value="1"/>
</dbReference>
<feature type="chain" id="PRO_5012925833" description="Glucose/Sorbosone dehydrogenase domain-containing protein" evidence="1">
    <location>
        <begin position="20"/>
        <end position="391"/>
    </location>
</feature>
<gene>
    <name evidence="3" type="ORF">DPRO_2087</name>
</gene>
<evidence type="ECO:0000256" key="1">
    <source>
        <dbReference type="SAM" id="SignalP"/>
    </source>
</evidence>
<evidence type="ECO:0000313" key="4">
    <source>
        <dbReference type="Proteomes" id="UP000219215"/>
    </source>
</evidence>
<proteinExistence type="predicted"/>
<feature type="signal peptide" evidence="1">
    <location>
        <begin position="1"/>
        <end position="19"/>
    </location>
</feature>
<protein>
    <recommendedName>
        <fullName evidence="2">Glucose/Sorbosone dehydrogenase domain-containing protein</fullName>
    </recommendedName>
</protein>
<dbReference type="AlphaFoldDB" id="A0A2C8F9A1"/>
<dbReference type="InterPro" id="IPR011042">
    <property type="entry name" value="6-blade_b-propeller_TolB-like"/>
</dbReference>
<dbReference type="OrthoDB" id="9770043at2"/>